<dbReference type="EMBL" id="CACSIM010000003">
    <property type="protein sequence ID" value="CAA0103016.1"/>
    <property type="molecule type" value="Genomic_DNA"/>
</dbReference>
<dbReference type="InterPro" id="IPR051400">
    <property type="entry name" value="HAD-like_hydrolase"/>
</dbReference>
<evidence type="ECO:0000256" key="1">
    <source>
        <dbReference type="ARBA" id="ARBA00001946"/>
    </source>
</evidence>
<keyword evidence="2 4" id="KW-0378">Hydrolase</keyword>
<evidence type="ECO:0000313" key="4">
    <source>
        <dbReference type="EMBL" id="CAA0103016.1"/>
    </source>
</evidence>
<keyword evidence="3" id="KW-0460">Magnesium</keyword>
<evidence type="ECO:0000313" key="7">
    <source>
        <dbReference type="Proteomes" id="UP000439591"/>
    </source>
</evidence>
<dbReference type="SFLD" id="SFLDS00003">
    <property type="entry name" value="Haloacid_Dehalogenase"/>
    <property type="match status" value="1"/>
</dbReference>
<dbReference type="Proteomes" id="UP000435877">
    <property type="component" value="Unassembled WGS sequence"/>
</dbReference>
<evidence type="ECO:0000256" key="3">
    <source>
        <dbReference type="ARBA" id="ARBA00022842"/>
    </source>
</evidence>
<evidence type="ECO:0000256" key="2">
    <source>
        <dbReference type="ARBA" id="ARBA00022801"/>
    </source>
</evidence>
<comment type="cofactor">
    <cofactor evidence="1">
        <name>Mg(2+)</name>
        <dbReference type="ChEBI" id="CHEBI:18420"/>
    </cofactor>
</comment>
<evidence type="ECO:0000313" key="5">
    <source>
        <dbReference type="EMBL" id="CAA0113778.1"/>
    </source>
</evidence>
<name>A0A5S9PG46_9GAMM</name>
<proteinExistence type="predicted"/>
<dbReference type="InterPro" id="IPR023214">
    <property type="entry name" value="HAD_sf"/>
</dbReference>
<reference evidence="6 7" key="1">
    <citation type="submission" date="2019-11" db="EMBL/GenBank/DDBJ databases">
        <authorList>
            <person name="Holert J."/>
        </authorList>
    </citation>
    <scope>NUCLEOTIDE SEQUENCE [LARGE SCALE GENOMIC DNA]</scope>
    <source>
        <strain evidence="4">BC3_2A</strain>
        <strain evidence="5">SB11_1A</strain>
    </source>
</reference>
<dbReference type="EC" id="3.1.3.104" evidence="4"/>
<keyword evidence="6" id="KW-1185">Reference proteome</keyword>
<dbReference type="SUPFAM" id="SSF56784">
    <property type="entry name" value="HAD-like"/>
    <property type="match status" value="1"/>
</dbReference>
<dbReference type="OrthoDB" id="367448at2"/>
<dbReference type="Gene3D" id="3.40.50.1000">
    <property type="entry name" value="HAD superfamily/HAD-like"/>
    <property type="match status" value="1"/>
</dbReference>
<organism evidence="4 7">
    <name type="scientific">Zhongshania aliphaticivorans</name>
    <dbReference type="NCBI Taxonomy" id="1470434"/>
    <lineage>
        <taxon>Bacteria</taxon>
        <taxon>Pseudomonadati</taxon>
        <taxon>Pseudomonadota</taxon>
        <taxon>Gammaproteobacteria</taxon>
        <taxon>Cellvibrionales</taxon>
        <taxon>Spongiibacteraceae</taxon>
        <taxon>Zhongshania</taxon>
    </lineage>
</organism>
<dbReference type="PANTHER" id="PTHR46470:SF4">
    <property type="entry name" value="5-AMINO-6-(5-PHOSPHO-D-RIBITYLAMINO)URACIL PHOSPHATASE YIGB"/>
    <property type="match status" value="1"/>
</dbReference>
<dbReference type="InterPro" id="IPR036412">
    <property type="entry name" value="HAD-like_sf"/>
</dbReference>
<dbReference type="AlphaFoldDB" id="A0A5S9PG46"/>
<dbReference type="Pfam" id="PF00702">
    <property type="entry name" value="Hydrolase"/>
    <property type="match status" value="1"/>
</dbReference>
<dbReference type="Proteomes" id="UP000439591">
    <property type="component" value="Unassembled WGS sequence"/>
</dbReference>
<dbReference type="NCBIfam" id="TIGR01549">
    <property type="entry name" value="HAD-SF-IA-v1"/>
    <property type="match status" value="1"/>
</dbReference>
<gene>
    <name evidence="4" type="primary">yigB</name>
    <name evidence="5" type="ORF">IHBHHGIJ_03481</name>
    <name evidence="4" type="ORF">KFEGEMFD_01960</name>
</gene>
<dbReference type="GO" id="GO:0043726">
    <property type="term" value="F:5-amino-6-(5-phosphoribitylamino)uracil phosphatase activity"/>
    <property type="evidence" value="ECO:0007669"/>
    <property type="project" value="UniProtKB-EC"/>
</dbReference>
<dbReference type="GO" id="GO:0009231">
    <property type="term" value="P:riboflavin biosynthetic process"/>
    <property type="evidence" value="ECO:0007669"/>
    <property type="project" value="TreeGrafter"/>
</dbReference>
<dbReference type="InterPro" id="IPR006439">
    <property type="entry name" value="HAD-SF_hydro_IA"/>
</dbReference>
<dbReference type="EMBL" id="CACSIK010000004">
    <property type="protein sequence ID" value="CAA0113778.1"/>
    <property type="molecule type" value="Genomic_DNA"/>
</dbReference>
<dbReference type="SFLD" id="SFLDG01129">
    <property type="entry name" value="C1.5:_HAD__Beta-PGM__Phosphata"/>
    <property type="match status" value="1"/>
</dbReference>
<dbReference type="Gene3D" id="1.20.120.1600">
    <property type="match status" value="1"/>
</dbReference>
<accession>A0A5S9PG46</accession>
<dbReference type="PANTHER" id="PTHR46470">
    <property type="entry name" value="N-ACYLNEURAMINATE-9-PHOSPHATASE"/>
    <property type="match status" value="1"/>
</dbReference>
<sequence length="234" mass="26209">MKSIKLLCFDLDDTLWLSDPVIQRAEVTFYTYLNDVAPALTARFSPEALRSHRLAYLTRYPELKHQVSRWRLASLSDALKISGYSSQSDDIAQKAFSIFIEARQKITLFPHCEKIIEELSKHYMLISLTNGNADLGLQAVSQYFTASYKAEQLNAAKPDPALFLKALSIASCSPEEAIHIGDNIIDDITGAKSAGLLTIQACLKADSPAPHTLADDHFTDWLELPKKIEQLRIR</sequence>
<evidence type="ECO:0000313" key="6">
    <source>
        <dbReference type="Proteomes" id="UP000435877"/>
    </source>
</evidence>
<protein>
    <submittedName>
        <fullName evidence="4">5-amino-6-(5-phospho-D-ribitylamino)uracil phosphatase YigB</fullName>
        <ecNumber evidence="4">3.1.3.104</ecNumber>
    </submittedName>
</protein>
<dbReference type="RefSeq" id="WP_159270256.1">
    <property type="nucleotide sequence ID" value="NZ_CACSIK010000004.1"/>
</dbReference>